<feature type="compositionally biased region" description="Low complexity" evidence="1">
    <location>
        <begin position="158"/>
        <end position="177"/>
    </location>
</feature>
<evidence type="ECO:0000313" key="4">
    <source>
        <dbReference type="Proteomes" id="UP001597101"/>
    </source>
</evidence>
<dbReference type="EMBL" id="JBHTJV010000009">
    <property type="protein sequence ID" value="MFD0917062.1"/>
    <property type="molecule type" value="Genomic_DNA"/>
</dbReference>
<proteinExistence type="predicted"/>
<evidence type="ECO:0000313" key="3">
    <source>
        <dbReference type="EMBL" id="MFD0917062.1"/>
    </source>
</evidence>
<keyword evidence="2" id="KW-0812">Transmembrane</keyword>
<keyword evidence="2" id="KW-1133">Transmembrane helix</keyword>
<reference evidence="4" key="1">
    <citation type="journal article" date="2019" name="Int. J. Syst. Evol. Microbiol.">
        <title>The Global Catalogue of Microorganisms (GCM) 10K type strain sequencing project: providing services to taxonomists for standard genome sequencing and annotation.</title>
        <authorList>
            <consortium name="The Broad Institute Genomics Platform"/>
            <consortium name="The Broad Institute Genome Sequencing Center for Infectious Disease"/>
            <person name="Wu L."/>
            <person name="Ma J."/>
        </authorList>
    </citation>
    <scope>NUCLEOTIDE SEQUENCE [LARGE SCALE GENOMIC DNA]</scope>
    <source>
        <strain evidence="4">CCUG 60023</strain>
    </source>
</reference>
<keyword evidence="2" id="KW-0472">Membrane</keyword>
<feature type="compositionally biased region" description="Polar residues" evidence="1">
    <location>
        <begin position="125"/>
        <end position="143"/>
    </location>
</feature>
<comment type="caution">
    <text evidence="3">The sequence shown here is derived from an EMBL/GenBank/DDBJ whole genome shotgun (WGS) entry which is preliminary data.</text>
</comment>
<name>A0ABW3FHH2_9HYPH</name>
<accession>A0ABW3FHH2</accession>
<feature type="compositionally biased region" description="Pro residues" evidence="1">
    <location>
        <begin position="79"/>
        <end position="111"/>
    </location>
</feature>
<dbReference type="PRINTS" id="PR01217">
    <property type="entry name" value="PRICHEXTENSN"/>
</dbReference>
<protein>
    <submittedName>
        <fullName evidence="3">Uncharacterized protein</fullName>
    </submittedName>
</protein>
<feature type="transmembrane region" description="Helical" evidence="2">
    <location>
        <begin position="209"/>
        <end position="227"/>
    </location>
</feature>
<sequence>MAGFEDLIRGALAKQADPTPEAREKIYDSARQALQRMLEGNDALAPEVVQAQRVKLNEAIASIEGEYLADVTKTASEEPTPPPPPTAPVAPMPPPVAATPTPAPIDAPAPAPKAEKPFRPEPQISAPTRATPQVDTPRVSQPSAPAPTGELSASRQQPAGSSSPEPSVSRPVAPSIREIPEPPSPPQDTEYPEAYIGDALREKKPYAKILLWVIILVGLGVGGWWVYSNGRALIEQELGGGVPNPPRTFESGASAGAQDEEGWVTVFAPQDNAQNVGTPGAGAAELQQDGTRPIMRLASPDAALTNNLLIRLPRGSMNELQGKSATFELIVRSGGDEDQSFVIFCEFGTMGECGRKRFVAGSNPRPVLFDVLINDVTLGADEDAFISINTDFEGTGRALDLYSIRVRESG</sequence>
<evidence type="ECO:0000256" key="2">
    <source>
        <dbReference type="SAM" id="Phobius"/>
    </source>
</evidence>
<feature type="region of interest" description="Disordered" evidence="1">
    <location>
        <begin position="70"/>
        <end position="192"/>
    </location>
</feature>
<organism evidence="3 4">
    <name type="scientific">Pseudahrensia aquimaris</name>
    <dbReference type="NCBI Taxonomy" id="744461"/>
    <lineage>
        <taxon>Bacteria</taxon>
        <taxon>Pseudomonadati</taxon>
        <taxon>Pseudomonadota</taxon>
        <taxon>Alphaproteobacteria</taxon>
        <taxon>Hyphomicrobiales</taxon>
        <taxon>Ahrensiaceae</taxon>
        <taxon>Pseudahrensia</taxon>
    </lineage>
</organism>
<dbReference type="Proteomes" id="UP001597101">
    <property type="component" value="Unassembled WGS sequence"/>
</dbReference>
<feature type="region of interest" description="Disordered" evidence="1">
    <location>
        <begin position="1"/>
        <end position="23"/>
    </location>
</feature>
<gene>
    <name evidence="3" type="ORF">ACFQ14_11640</name>
</gene>
<dbReference type="RefSeq" id="WP_377212901.1">
    <property type="nucleotide sequence ID" value="NZ_JBHTJV010000009.1"/>
</dbReference>
<evidence type="ECO:0000256" key="1">
    <source>
        <dbReference type="SAM" id="MobiDB-lite"/>
    </source>
</evidence>
<keyword evidence="4" id="KW-1185">Reference proteome</keyword>